<accession>A0AA45R7I9</accession>
<evidence type="ECO:0000256" key="2">
    <source>
        <dbReference type="ARBA" id="ARBA00023125"/>
    </source>
</evidence>
<evidence type="ECO:0000256" key="3">
    <source>
        <dbReference type="ARBA" id="ARBA00023163"/>
    </source>
</evidence>
<dbReference type="PRINTS" id="PR00455">
    <property type="entry name" value="HTHTETR"/>
</dbReference>
<dbReference type="EMBL" id="CP073249">
    <property type="protein sequence ID" value="QUF07830.1"/>
    <property type="molecule type" value="Genomic_DNA"/>
</dbReference>
<dbReference type="Proteomes" id="UP000677152">
    <property type="component" value="Chromosome"/>
</dbReference>
<dbReference type="InterPro" id="IPR050109">
    <property type="entry name" value="HTH-type_TetR-like_transc_reg"/>
</dbReference>
<evidence type="ECO:0000313" key="6">
    <source>
        <dbReference type="EMBL" id="QUF07830.1"/>
    </source>
</evidence>
<evidence type="ECO:0000256" key="4">
    <source>
        <dbReference type="PROSITE-ProRule" id="PRU00335"/>
    </source>
</evidence>
<gene>
    <name evidence="6" type="ORF">KCV87_09420</name>
</gene>
<dbReference type="PANTHER" id="PTHR30055">
    <property type="entry name" value="HTH-TYPE TRANSCRIPTIONAL REGULATOR RUTR"/>
    <property type="match status" value="1"/>
</dbReference>
<dbReference type="AlphaFoldDB" id="A0AA45R7I9"/>
<proteinExistence type="predicted"/>
<keyword evidence="2 4" id="KW-0238">DNA-binding</keyword>
<dbReference type="PANTHER" id="PTHR30055:SF234">
    <property type="entry name" value="HTH-TYPE TRANSCRIPTIONAL REGULATOR BETI"/>
    <property type="match status" value="1"/>
</dbReference>
<dbReference type="Gene3D" id="1.10.357.10">
    <property type="entry name" value="Tetracycline Repressor, domain 2"/>
    <property type="match status" value="1"/>
</dbReference>
<protein>
    <submittedName>
        <fullName evidence="6">TetR/AcrR family transcriptional regulator</fullName>
    </submittedName>
</protein>
<evidence type="ECO:0000313" key="7">
    <source>
        <dbReference type="Proteomes" id="UP000677152"/>
    </source>
</evidence>
<sequence>MARLTRAQTQERTRAAVLVAARAEFAERGYRDVKVDAIAERAELTRGAVYSNFPGKRALYLAVLADLVERTPPPPGARPGRTLEEALGALARTWVTPVPDGIGRALPPELAGEVADVLGALAGVNAVLLGLATEALAGVRWDGPIHTRRVRLAELVLALLHGARQLDSLPGGAGAPGAYDVVSACERLAGLVMDDWWAPAEPAVEAREDDREWVTPEGLVDLVRGRGIAPGDGVGAVLGDGLFPTSDDGLAAVSGALLALMSDGGPGTVPDDGSASAPDNGSVAVPGGGPVAVPAGGSVAVPGGEVAAAPGGDSVAVPADGVVAVPGDGVVAVLGVRRWDAVERVARCGVPVTIALVTDTPTEVLPLVRAVVGELCAAVRVAFPETAWPEVRLVCDPGGRLATAAGFAETGDTTEAAALLSGGRVVATAEGTGAVTAVLGVRSLSREG</sequence>
<evidence type="ECO:0000259" key="5">
    <source>
        <dbReference type="PROSITE" id="PS50977"/>
    </source>
</evidence>
<dbReference type="SUPFAM" id="SSF46689">
    <property type="entry name" value="Homeodomain-like"/>
    <property type="match status" value="1"/>
</dbReference>
<dbReference type="Pfam" id="PF00440">
    <property type="entry name" value="TetR_N"/>
    <property type="match status" value="1"/>
</dbReference>
<feature type="domain" description="HTH tetR-type" evidence="5">
    <location>
        <begin position="11"/>
        <end position="71"/>
    </location>
</feature>
<feature type="DNA-binding region" description="H-T-H motif" evidence="4">
    <location>
        <begin position="34"/>
        <end position="53"/>
    </location>
</feature>
<reference evidence="6" key="1">
    <citation type="submission" date="2021-04" db="EMBL/GenBank/DDBJ databases">
        <title>Genomic sequence of Actinosynnema pretiosum subsp. pretiosum ATCC 31280 (C-14919).</title>
        <authorList>
            <person name="Bai L."/>
            <person name="Wang X."/>
            <person name="Xiao Y."/>
        </authorList>
    </citation>
    <scope>NUCLEOTIDE SEQUENCE</scope>
    <source>
        <strain evidence="6">ATCC 31280</strain>
    </source>
</reference>
<dbReference type="GO" id="GO:0003700">
    <property type="term" value="F:DNA-binding transcription factor activity"/>
    <property type="evidence" value="ECO:0007669"/>
    <property type="project" value="TreeGrafter"/>
</dbReference>
<keyword evidence="1" id="KW-0805">Transcription regulation</keyword>
<dbReference type="GO" id="GO:0000976">
    <property type="term" value="F:transcription cis-regulatory region binding"/>
    <property type="evidence" value="ECO:0007669"/>
    <property type="project" value="TreeGrafter"/>
</dbReference>
<dbReference type="PROSITE" id="PS50977">
    <property type="entry name" value="HTH_TETR_2"/>
    <property type="match status" value="1"/>
</dbReference>
<organism evidence="6 7">
    <name type="scientific">Actinosynnema pretiosum subsp. pretiosum</name>
    <dbReference type="NCBI Taxonomy" id="103721"/>
    <lineage>
        <taxon>Bacteria</taxon>
        <taxon>Bacillati</taxon>
        <taxon>Actinomycetota</taxon>
        <taxon>Actinomycetes</taxon>
        <taxon>Pseudonocardiales</taxon>
        <taxon>Pseudonocardiaceae</taxon>
        <taxon>Actinosynnema</taxon>
    </lineage>
</organism>
<name>A0AA45R7I9_9PSEU</name>
<keyword evidence="3" id="KW-0804">Transcription</keyword>
<dbReference type="InterPro" id="IPR001647">
    <property type="entry name" value="HTH_TetR"/>
</dbReference>
<evidence type="ECO:0000256" key="1">
    <source>
        <dbReference type="ARBA" id="ARBA00023015"/>
    </source>
</evidence>
<dbReference type="InterPro" id="IPR009057">
    <property type="entry name" value="Homeodomain-like_sf"/>
</dbReference>